<gene>
    <name evidence="1" type="ORF">KXQ929_LOCUS52542</name>
</gene>
<sequence length="90" mass="10396">LLGLSSLISHHTDSNDFISSESRLIHSKFQHLFHFLVNDISNESMTQALGDKISNLDQVNDALINLNRNATLKFRNYKQFREQVYCSLIE</sequence>
<evidence type="ECO:0000313" key="1">
    <source>
        <dbReference type="EMBL" id="CAF4426895.1"/>
    </source>
</evidence>
<organism evidence="1 2">
    <name type="scientific">Adineta steineri</name>
    <dbReference type="NCBI Taxonomy" id="433720"/>
    <lineage>
        <taxon>Eukaryota</taxon>
        <taxon>Metazoa</taxon>
        <taxon>Spiralia</taxon>
        <taxon>Gnathifera</taxon>
        <taxon>Rotifera</taxon>
        <taxon>Eurotatoria</taxon>
        <taxon>Bdelloidea</taxon>
        <taxon>Adinetida</taxon>
        <taxon>Adinetidae</taxon>
        <taxon>Adineta</taxon>
    </lineage>
</organism>
<evidence type="ECO:0000313" key="2">
    <source>
        <dbReference type="Proteomes" id="UP000663868"/>
    </source>
</evidence>
<comment type="caution">
    <text evidence="1">The sequence shown here is derived from an EMBL/GenBank/DDBJ whole genome shotgun (WGS) entry which is preliminary data.</text>
</comment>
<dbReference type="Proteomes" id="UP000663868">
    <property type="component" value="Unassembled WGS sequence"/>
</dbReference>
<proteinExistence type="predicted"/>
<reference evidence="1" key="1">
    <citation type="submission" date="2021-02" db="EMBL/GenBank/DDBJ databases">
        <authorList>
            <person name="Nowell W R."/>
        </authorList>
    </citation>
    <scope>NUCLEOTIDE SEQUENCE</scope>
</reference>
<dbReference type="EMBL" id="CAJOBB010028008">
    <property type="protein sequence ID" value="CAF4426895.1"/>
    <property type="molecule type" value="Genomic_DNA"/>
</dbReference>
<dbReference type="AlphaFoldDB" id="A0A820QYP8"/>
<name>A0A820QYP8_9BILA</name>
<accession>A0A820QYP8</accession>
<protein>
    <submittedName>
        <fullName evidence="1">Uncharacterized protein</fullName>
    </submittedName>
</protein>
<feature type="non-terminal residue" evidence="1">
    <location>
        <position position="1"/>
    </location>
</feature>